<evidence type="ECO:0000256" key="2">
    <source>
        <dbReference type="ARBA" id="ARBA00005383"/>
    </source>
</evidence>
<evidence type="ECO:0000259" key="6">
    <source>
        <dbReference type="PROSITE" id="PS51466"/>
    </source>
</evidence>
<dbReference type="PANTHER" id="PTHR10782:SF94">
    <property type="entry name" value="SUPPRESSOR OF VARIEGATION 2-10, ISOFORM I"/>
    <property type="match status" value="1"/>
</dbReference>
<dbReference type="Gene3D" id="2.60.120.780">
    <property type="entry name" value="PINIT domain"/>
    <property type="match status" value="1"/>
</dbReference>
<evidence type="ECO:0000256" key="1">
    <source>
        <dbReference type="ARBA" id="ARBA00004718"/>
    </source>
</evidence>
<dbReference type="FunFam" id="1.10.720.30:FF:000001">
    <property type="entry name" value="E3 SUMO-protein ligase PIAS2 isoform 1"/>
    <property type="match status" value="1"/>
</dbReference>
<dbReference type="UniPathway" id="UPA00886"/>
<comment type="pathway">
    <text evidence="1">Protein modification; protein sumoylation.</text>
</comment>
<evidence type="ECO:0000259" key="5">
    <source>
        <dbReference type="PROSITE" id="PS50800"/>
    </source>
</evidence>
<dbReference type="SMART" id="SM00513">
    <property type="entry name" value="SAP"/>
    <property type="match status" value="1"/>
</dbReference>
<comment type="similarity">
    <text evidence="2">Belongs to the PIAS family.</text>
</comment>
<dbReference type="PROSITE" id="PS51466">
    <property type="entry name" value="PINIT"/>
    <property type="match status" value="1"/>
</dbReference>
<dbReference type="SUPFAM" id="SSF68906">
    <property type="entry name" value="SAP domain"/>
    <property type="match status" value="1"/>
</dbReference>
<dbReference type="InterPro" id="IPR023321">
    <property type="entry name" value="PINIT"/>
</dbReference>
<reference evidence="7" key="1">
    <citation type="submission" date="2014-12" db="EMBL/GenBank/DDBJ databases">
        <title>Insight into the proteome of Arion vulgaris.</title>
        <authorList>
            <person name="Aradska J."/>
            <person name="Bulat T."/>
            <person name="Smidak R."/>
            <person name="Sarate P."/>
            <person name="Gangsoo J."/>
            <person name="Sialana F."/>
            <person name="Bilban M."/>
            <person name="Lubec G."/>
        </authorList>
    </citation>
    <scope>NUCLEOTIDE SEQUENCE</scope>
    <source>
        <tissue evidence="7">Skin</tissue>
    </source>
</reference>
<dbReference type="PANTHER" id="PTHR10782">
    <property type="entry name" value="ZINC FINGER MIZ DOMAIN-CONTAINING PROTEIN"/>
    <property type="match status" value="1"/>
</dbReference>
<dbReference type="PROSITE" id="PS50800">
    <property type="entry name" value="SAP"/>
    <property type="match status" value="1"/>
</dbReference>
<dbReference type="GO" id="GO:0016925">
    <property type="term" value="P:protein sumoylation"/>
    <property type="evidence" value="ECO:0007669"/>
    <property type="project" value="UniProtKB-UniPathway"/>
</dbReference>
<gene>
    <name evidence="7" type="primary">ORF98834</name>
</gene>
<evidence type="ECO:0000256" key="3">
    <source>
        <dbReference type="ARBA" id="ARBA00022679"/>
    </source>
</evidence>
<organism evidence="7">
    <name type="scientific">Arion vulgaris</name>
    <dbReference type="NCBI Taxonomy" id="1028688"/>
    <lineage>
        <taxon>Eukaryota</taxon>
        <taxon>Metazoa</taxon>
        <taxon>Spiralia</taxon>
        <taxon>Lophotrochozoa</taxon>
        <taxon>Mollusca</taxon>
        <taxon>Gastropoda</taxon>
        <taxon>Heterobranchia</taxon>
        <taxon>Euthyneura</taxon>
        <taxon>Panpulmonata</taxon>
        <taxon>Eupulmonata</taxon>
        <taxon>Stylommatophora</taxon>
        <taxon>Helicina</taxon>
        <taxon>Arionoidea</taxon>
        <taxon>Arionidae</taxon>
        <taxon>Arion</taxon>
    </lineage>
</organism>
<evidence type="ECO:0000313" key="7">
    <source>
        <dbReference type="EMBL" id="CEK76176.1"/>
    </source>
</evidence>
<dbReference type="InterPro" id="IPR036361">
    <property type="entry name" value="SAP_dom_sf"/>
</dbReference>
<dbReference type="GO" id="GO:0061665">
    <property type="term" value="F:SUMO ligase activity"/>
    <property type="evidence" value="ECO:0007669"/>
    <property type="project" value="TreeGrafter"/>
</dbReference>
<dbReference type="InterPro" id="IPR038654">
    <property type="entry name" value="PINIT_sf"/>
</dbReference>
<proteinExistence type="inferred from homology"/>
<dbReference type="GO" id="GO:0003712">
    <property type="term" value="F:transcription coregulator activity"/>
    <property type="evidence" value="ECO:0007669"/>
    <property type="project" value="TreeGrafter"/>
</dbReference>
<protein>
    <recommendedName>
        <fullName evidence="8">SAP domain-containing protein</fullName>
    </recommendedName>
</protein>
<feature type="domain" description="PINIT" evidence="6">
    <location>
        <begin position="98"/>
        <end position="165"/>
    </location>
</feature>
<dbReference type="GO" id="GO:0000785">
    <property type="term" value="C:chromatin"/>
    <property type="evidence" value="ECO:0007669"/>
    <property type="project" value="TreeGrafter"/>
</dbReference>
<sequence>MADLAELKQMVLSFRVSELHVLLGFAGRNKSGRKQELTQRALSLVQKACSLPVQIKIRELYRQIYPVTKSDSTLPSHKDNTMPVMHRHTSGLDYSAVSMRSMIPPQANIPVNPDVKLRHLPFYDVLAEVMKPSSLIPKNNGRMQETLFVFHLTPQQAQDITMSRC</sequence>
<name>A0A0B7A843_9EUPU</name>
<dbReference type="InterPro" id="IPR003034">
    <property type="entry name" value="SAP_dom"/>
</dbReference>
<keyword evidence="3" id="KW-0808">Transferase</keyword>
<keyword evidence="4" id="KW-0833">Ubl conjugation pathway</keyword>
<dbReference type="Gene3D" id="1.10.720.30">
    <property type="entry name" value="SAP domain"/>
    <property type="match status" value="1"/>
</dbReference>
<evidence type="ECO:0008006" key="8">
    <source>
        <dbReference type="Google" id="ProtNLM"/>
    </source>
</evidence>
<accession>A0A0B7A843</accession>
<evidence type="ECO:0000256" key="4">
    <source>
        <dbReference type="ARBA" id="ARBA00022786"/>
    </source>
</evidence>
<dbReference type="GO" id="GO:0006357">
    <property type="term" value="P:regulation of transcription by RNA polymerase II"/>
    <property type="evidence" value="ECO:0007669"/>
    <property type="project" value="TreeGrafter"/>
</dbReference>
<dbReference type="AlphaFoldDB" id="A0A0B7A843"/>
<feature type="domain" description="SAP" evidence="5">
    <location>
        <begin position="11"/>
        <end position="45"/>
    </location>
</feature>
<dbReference type="EMBL" id="HACG01029311">
    <property type="protein sequence ID" value="CEK76176.1"/>
    <property type="molecule type" value="Transcribed_RNA"/>
</dbReference>
<dbReference type="Pfam" id="PF14324">
    <property type="entry name" value="PINIT"/>
    <property type="match status" value="1"/>
</dbReference>